<keyword evidence="8" id="KW-0496">Mitochondrion</keyword>
<dbReference type="OrthoDB" id="6703404at2759"/>
<dbReference type="PANTHER" id="PTHR45928:SF1">
    <property type="entry name" value="RE38146P"/>
    <property type="match status" value="1"/>
</dbReference>
<feature type="repeat" description="Solcar" evidence="10">
    <location>
        <begin position="1"/>
        <end position="89"/>
    </location>
</feature>
<dbReference type="STRING" id="667725.A0A0L0GGK4"/>
<evidence type="ECO:0000256" key="4">
    <source>
        <dbReference type="ARBA" id="ARBA00022692"/>
    </source>
</evidence>
<evidence type="ECO:0000256" key="10">
    <source>
        <dbReference type="PROSITE-ProRule" id="PRU00282"/>
    </source>
</evidence>
<dbReference type="RefSeq" id="XP_014161360.1">
    <property type="nucleotide sequence ID" value="XM_014305885.1"/>
</dbReference>
<accession>A0A0L0GGK4</accession>
<feature type="repeat" description="Solcar" evidence="10">
    <location>
        <begin position="200"/>
        <end position="290"/>
    </location>
</feature>
<dbReference type="GO" id="GO:0005743">
    <property type="term" value="C:mitochondrial inner membrane"/>
    <property type="evidence" value="ECO:0007669"/>
    <property type="project" value="UniProtKB-SubCell"/>
</dbReference>
<evidence type="ECO:0000256" key="11">
    <source>
        <dbReference type="RuleBase" id="RU000488"/>
    </source>
</evidence>
<evidence type="ECO:0000256" key="6">
    <source>
        <dbReference type="ARBA" id="ARBA00022792"/>
    </source>
</evidence>
<keyword evidence="6" id="KW-0999">Mitochondrion inner membrane</keyword>
<sequence length="302" mass="32656">MENFLYGAASAVSAICIVHPIDVVKTRLQLQGEMASHSAKQYTGITSSLINVAKHEGMAGLYKGLGAACMLQITVTGTRFGFYNYTKELLGVNKDSPNQHMQNMGLALGAGICGAVAGNPFYAMKTRFQASAGGSSVAVGHQHQVTTLTQEIKRIIVQEGPRGYFRGVTAFIPRVVAFSTGQLTSYDFCKHHLLQRGWADDVTTHLTSGSAAAAVGITLMQPFDFLAARIMNQPLVNGKPAYYKGVVDCAVKSVKSEGIFVLFKGASANYARMCPYNLLCFVFFEQYKKLGTKLFHGQSVLL</sequence>
<evidence type="ECO:0000313" key="13">
    <source>
        <dbReference type="Proteomes" id="UP000054560"/>
    </source>
</evidence>
<reference evidence="12 13" key="1">
    <citation type="submission" date="2011-02" db="EMBL/GenBank/DDBJ databases">
        <title>The Genome Sequence of Sphaeroforma arctica JP610.</title>
        <authorList>
            <consortium name="The Broad Institute Genome Sequencing Platform"/>
            <person name="Russ C."/>
            <person name="Cuomo C."/>
            <person name="Young S.K."/>
            <person name="Zeng Q."/>
            <person name="Gargeya S."/>
            <person name="Alvarado L."/>
            <person name="Berlin A."/>
            <person name="Chapman S.B."/>
            <person name="Chen Z."/>
            <person name="Freedman E."/>
            <person name="Gellesch M."/>
            <person name="Goldberg J."/>
            <person name="Griggs A."/>
            <person name="Gujja S."/>
            <person name="Heilman E."/>
            <person name="Heiman D."/>
            <person name="Howarth C."/>
            <person name="Mehta T."/>
            <person name="Neiman D."/>
            <person name="Pearson M."/>
            <person name="Roberts A."/>
            <person name="Saif S."/>
            <person name="Shea T."/>
            <person name="Shenoy N."/>
            <person name="Sisk P."/>
            <person name="Stolte C."/>
            <person name="Sykes S."/>
            <person name="White J."/>
            <person name="Yandava C."/>
            <person name="Burger G."/>
            <person name="Gray M.W."/>
            <person name="Holland P.W.H."/>
            <person name="King N."/>
            <person name="Lang F.B.F."/>
            <person name="Roger A.J."/>
            <person name="Ruiz-Trillo I."/>
            <person name="Haas B."/>
            <person name="Nusbaum C."/>
            <person name="Birren B."/>
        </authorList>
    </citation>
    <scope>NUCLEOTIDE SEQUENCE [LARGE SCALE GENOMIC DNA]</scope>
    <source>
        <strain evidence="12 13">JP610</strain>
    </source>
</reference>
<dbReference type="eggNOG" id="KOG0755">
    <property type="taxonomic scope" value="Eukaryota"/>
</dbReference>
<keyword evidence="13" id="KW-1185">Reference proteome</keyword>
<comment type="similarity">
    <text evidence="2 11">Belongs to the mitochondrial carrier (TC 2.A.29) family.</text>
</comment>
<dbReference type="EMBL" id="KQ241609">
    <property type="protein sequence ID" value="KNC87458.1"/>
    <property type="molecule type" value="Genomic_DNA"/>
</dbReference>
<dbReference type="PROSITE" id="PS50920">
    <property type="entry name" value="SOLCAR"/>
    <property type="match status" value="3"/>
</dbReference>
<evidence type="ECO:0000256" key="9">
    <source>
        <dbReference type="ARBA" id="ARBA00023136"/>
    </source>
</evidence>
<keyword evidence="7" id="KW-1133">Transmembrane helix</keyword>
<evidence type="ECO:0000256" key="3">
    <source>
        <dbReference type="ARBA" id="ARBA00022448"/>
    </source>
</evidence>
<evidence type="ECO:0000256" key="8">
    <source>
        <dbReference type="ARBA" id="ARBA00023128"/>
    </source>
</evidence>
<evidence type="ECO:0000256" key="7">
    <source>
        <dbReference type="ARBA" id="ARBA00022989"/>
    </source>
</evidence>
<dbReference type="InterPro" id="IPR051508">
    <property type="entry name" value="Mito_Carrier_Antiporter"/>
</dbReference>
<organism evidence="12 13">
    <name type="scientific">Sphaeroforma arctica JP610</name>
    <dbReference type="NCBI Taxonomy" id="667725"/>
    <lineage>
        <taxon>Eukaryota</taxon>
        <taxon>Ichthyosporea</taxon>
        <taxon>Ichthyophonida</taxon>
        <taxon>Sphaeroforma</taxon>
    </lineage>
</organism>
<keyword evidence="9 10" id="KW-0472">Membrane</keyword>
<keyword evidence="5" id="KW-0677">Repeat</keyword>
<dbReference type="PANTHER" id="PTHR45928">
    <property type="entry name" value="RE38146P"/>
    <property type="match status" value="1"/>
</dbReference>
<evidence type="ECO:0000256" key="5">
    <source>
        <dbReference type="ARBA" id="ARBA00022737"/>
    </source>
</evidence>
<evidence type="ECO:0000256" key="2">
    <source>
        <dbReference type="ARBA" id="ARBA00006375"/>
    </source>
</evidence>
<keyword evidence="3 11" id="KW-0813">Transport</keyword>
<dbReference type="InterPro" id="IPR018108">
    <property type="entry name" value="MCP_transmembrane"/>
</dbReference>
<evidence type="ECO:0000256" key="1">
    <source>
        <dbReference type="ARBA" id="ARBA00004448"/>
    </source>
</evidence>
<dbReference type="AlphaFoldDB" id="A0A0L0GGK4"/>
<proteinExistence type="inferred from homology"/>
<dbReference type="Proteomes" id="UP000054560">
    <property type="component" value="Unassembled WGS sequence"/>
</dbReference>
<evidence type="ECO:0000313" key="12">
    <source>
        <dbReference type="EMBL" id="KNC87458.1"/>
    </source>
</evidence>
<protein>
    <submittedName>
        <fullName evidence="12">Uncharacterized protein</fullName>
    </submittedName>
</protein>
<dbReference type="GeneID" id="25900944"/>
<feature type="repeat" description="Solcar" evidence="10">
    <location>
        <begin position="98"/>
        <end position="192"/>
    </location>
</feature>
<name>A0A0L0GGK4_9EUKA</name>
<keyword evidence="4 10" id="KW-0812">Transmembrane</keyword>
<comment type="subcellular location">
    <subcellularLocation>
        <location evidence="1">Mitochondrion inner membrane</location>
        <topology evidence="1">Multi-pass membrane protein</topology>
    </subcellularLocation>
</comment>
<dbReference type="Gene3D" id="1.50.40.10">
    <property type="entry name" value="Mitochondrial carrier domain"/>
    <property type="match status" value="1"/>
</dbReference>
<dbReference type="SUPFAM" id="SSF103506">
    <property type="entry name" value="Mitochondrial carrier"/>
    <property type="match status" value="1"/>
</dbReference>
<dbReference type="Pfam" id="PF00153">
    <property type="entry name" value="Mito_carr"/>
    <property type="match status" value="3"/>
</dbReference>
<gene>
    <name evidence="12" type="ORF">SARC_00440</name>
</gene>
<dbReference type="InterPro" id="IPR023395">
    <property type="entry name" value="MCP_dom_sf"/>
</dbReference>